<reference evidence="1 2" key="1">
    <citation type="submission" date="2024-06" db="EMBL/GenBank/DDBJ databases">
        <title>Complete genome of Phlyctema vagabunda strain 19-DSS-EL-015.</title>
        <authorList>
            <person name="Fiorenzani C."/>
        </authorList>
    </citation>
    <scope>NUCLEOTIDE SEQUENCE [LARGE SCALE GENOMIC DNA]</scope>
    <source>
        <strain evidence="1 2">19-DSS-EL-015</strain>
    </source>
</reference>
<accession>A0ABR4PEK6</accession>
<proteinExistence type="predicted"/>
<dbReference type="PANTHER" id="PTHR37540">
    <property type="entry name" value="TRANSCRIPTION FACTOR (ACR-2), PUTATIVE-RELATED-RELATED"/>
    <property type="match status" value="1"/>
</dbReference>
<gene>
    <name evidence="1" type="ORF">PVAG01_05874</name>
</gene>
<dbReference type="InterPro" id="IPR021858">
    <property type="entry name" value="Fun_TF"/>
</dbReference>
<evidence type="ECO:0000313" key="2">
    <source>
        <dbReference type="Proteomes" id="UP001629113"/>
    </source>
</evidence>
<sequence>MQFINLSTTYKHDETAKKKVRRHVKSEFDRQKSERAAREKLLQEKAQAIMPRFSHMAVDPLNSRFAVGDMDPFRKYPIQMTVQYHRLLRNLYSDSSLIFSTLRNRGFYEGITDPASFTQLLAASSWEMSQDRKSDQTESMKLSVMAIQSLNKRLTGPVIDTSDEMVVALLIFCLYEWIKLDLKAFTVHVDGLSKLVMLRGGLKSLEHNFIVQGLVEKLDKMQALLWGTVPAFPQNKEAFEARARNRCHFLTDVFTIPDTYMTLATGPCFEILEEVKISTNRELERRKILSPSTTTDDEVWASFKDRINAITEDPRLDALQNDLLGICKVGSLLFISRVQQYLEPSRFAHTRVDETYTQEIIALTSASIPIIFIGNAIPIRHPSGPVLMWVLAMSAMGTIAGEQKRWHSVIFAAYRRGLGIWELEDMLALLRRFPWVEEIHTPRLKEIWPLVSTIFAYRG</sequence>
<evidence type="ECO:0000313" key="1">
    <source>
        <dbReference type="EMBL" id="KAL3421718.1"/>
    </source>
</evidence>
<protein>
    <submittedName>
        <fullName evidence="1">Uncharacterized protein</fullName>
    </submittedName>
</protein>
<dbReference type="Pfam" id="PF11951">
    <property type="entry name" value="Fungal_trans_2"/>
    <property type="match status" value="1"/>
</dbReference>
<dbReference type="Proteomes" id="UP001629113">
    <property type="component" value="Unassembled WGS sequence"/>
</dbReference>
<name>A0ABR4PEK6_9HELO</name>
<organism evidence="1 2">
    <name type="scientific">Phlyctema vagabunda</name>
    <dbReference type="NCBI Taxonomy" id="108571"/>
    <lineage>
        <taxon>Eukaryota</taxon>
        <taxon>Fungi</taxon>
        <taxon>Dikarya</taxon>
        <taxon>Ascomycota</taxon>
        <taxon>Pezizomycotina</taxon>
        <taxon>Leotiomycetes</taxon>
        <taxon>Helotiales</taxon>
        <taxon>Dermateaceae</taxon>
        <taxon>Phlyctema</taxon>
    </lineage>
</organism>
<dbReference type="PANTHER" id="PTHR37540:SF5">
    <property type="entry name" value="TRANSCRIPTION FACTOR DOMAIN-CONTAINING PROTEIN"/>
    <property type="match status" value="1"/>
</dbReference>
<comment type="caution">
    <text evidence="1">The sequence shown here is derived from an EMBL/GenBank/DDBJ whole genome shotgun (WGS) entry which is preliminary data.</text>
</comment>
<dbReference type="EMBL" id="JBFCZG010000005">
    <property type="protein sequence ID" value="KAL3421718.1"/>
    <property type="molecule type" value="Genomic_DNA"/>
</dbReference>
<keyword evidence="2" id="KW-1185">Reference proteome</keyword>